<evidence type="ECO:0000256" key="7">
    <source>
        <dbReference type="ARBA" id="ARBA00023150"/>
    </source>
</evidence>
<evidence type="ECO:0000256" key="3">
    <source>
        <dbReference type="ARBA" id="ARBA00022723"/>
    </source>
</evidence>
<keyword evidence="7" id="KW-0501">Molybdenum cofactor biosynthesis</keyword>
<dbReference type="InterPro" id="IPR025877">
    <property type="entry name" value="MobA-like_NTP_Trfase"/>
</dbReference>
<dbReference type="PANTHER" id="PTHR19136:SF81">
    <property type="entry name" value="MOLYBDENUM COFACTOR GUANYLYLTRANSFERASE"/>
    <property type="match status" value="1"/>
</dbReference>
<evidence type="ECO:0000313" key="11">
    <source>
        <dbReference type="Proteomes" id="UP000298246"/>
    </source>
</evidence>
<dbReference type="RefSeq" id="WP_134752826.1">
    <property type="nucleotide sequence ID" value="NZ_MYFO02000012.1"/>
</dbReference>
<keyword evidence="3" id="KW-0479">Metal-binding</keyword>
<reference evidence="10 11" key="1">
    <citation type="submission" date="2017-03" db="EMBL/GenBank/DDBJ databases">
        <title>Isolation of Levoglucosan Utilizing Bacteria.</title>
        <authorList>
            <person name="Arya A.S."/>
        </authorList>
    </citation>
    <scope>NUCLEOTIDE SEQUENCE [LARGE SCALE GENOMIC DNA]</scope>
    <source>
        <strain evidence="10 11">MEC069</strain>
    </source>
</reference>
<organism evidence="10 11">
    <name type="scientific">Paenibacillus athensensis</name>
    <dbReference type="NCBI Taxonomy" id="1967502"/>
    <lineage>
        <taxon>Bacteria</taxon>
        <taxon>Bacillati</taxon>
        <taxon>Bacillota</taxon>
        <taxon>Bacilli</taxon>
        <taxon>Bacillales</taxon>
        <taxon>Paenibacillaceae</taxon>
        <taxon>Paenibacillus</taxon>
    </lineage>
</organism>
<dbReference type="PANTHER" id="PTHR19136">
    <property type="entry name" value="MOLYBDENUM COFACTOR GUANYLYLTRANSFERASE"/>
    <property type="match status" value="1"/>
</dbReference>
<dbReference type="Proteomes" id="UP000298246">
    <property type="component" value="Unassembled WGS sequence"/>
</dbReference>
<keyword evidence="6" id="KW-0342">GTP-binding</keyword>
<gene>
    <name evidence="10" type="ORF">B5M42_11345</name>
</gene>
<evidence type="ECO:0000256" key="5">
    <source>
        <dbReference type="ARBA" id="ARBA00022842"/>
    </source>
</evidence>
<feature type="compositionally biased region" description="Low complexity" evidence="8">
    <location>
        <begin position="212"/>
        <end position="227"/>
    </location>
</feature>
<protein>
    <recommendedName>
        <fullName evidence="9">MobA-like NTP transferase domain-containing protein</fullName>
    </recommendedName>
</protein>
<proteinExistence type="predicted"/>
<keyword evidence="5" id="KW-0460">Magnesium</keyword>
<sequence>MLSGVILAGGVSKRMAGERKALLPFCGRPLIAGQLDRMRRLCDELIVVTDDPKPLLPVLERGDRLITDFYPQAGALGGMHAGLSLARHEAVWIVGGDMPFVSSEAAALLLAHLRLGLDAAIPLVQGGLYPLHGVYARGCRDQAAALLEAGETRAAALLRRLFWSELGDASFRERGVPLNFVASVKTPSDYARLVREAEAGEAAGGDSEVRAGDGAAAAGAVEGAADRPAPPVSRERVVATDGGLAGGAIAAGGLAASAAAAELFADGTAADSADAPSGQPDGGRL</sequence>
<dbReference type="CDD" id="cd02503">
    <property type="entry name" value="MobA"/>
    <property type="match status" value="1"/>
</dbReference>
<evidence type="ECO:0000256" key="1">
    <source>
        <dbReference type="ARBA" id="ARBA00022490"/>
    </source>
</evidence>
<keyword evidence="2" id="KW-0808">Transferase</keyword>
<dbReference type="GO" id="GO:0016779">
    <property type="term" value="F:nucleotidyltransferase activity"/>
    <property type="evidence" value="ECO:0007669"/>
    <property type="project" value="TreeGrafter"/>
</dbReference>
<evidence type="ECO:0000313" key="10">
    <source>
        <dbReference type="EMBL" id="TFE87794.1"/>
    </source>
</evidence>
<evidence type="ECO:0000259" key="9">
    <source>
        <dbReference type="Pfam" id="PF12804"/>
    </source>
</evidence>
<dbReference type="Pfam" id="PF12804">
    <property type="entry name" value="NTP_transf_3"/>
    <property type="match status" value="1"/>
</dbReference>
<keyword evidence="1" id="KW-0963">Cytoplasm</keyword>
<dbReference type="AlphaFoldDB" id="A0A4Y8Q344"/>
<evidence type="ECO:0000256" key="4">
    <source>
        <dbReference type="ARBA" id="ARBA00022741"/>
    </source>
</evidence>
<feature type="domain" description="MobA-like NTP transferase" evidence="9">
    <location>
        <begin position="4"/>
        <end position="160"/>
    </location>
</feature>
<evidence type="ECO:0000256" key="8">
    <source>
        <dbReference type="SAM" id="MobiDB-lite"/>
    </source>
</evidence>
<evidence type="ECO:0000256" key="2">
    <source>
        <dbReference type="ARBA" id="ARBA00022679"/>
    </source>
</evidence>
<dbReference type="GO" id="GO:0006777">
    <property type="term" value="P:Mo-molybdopterin cofactor biosynthetic process"/>
    <property type="evidence" value="ECO:0007669"/>
    <property type="project" value="UniProtKB-KW"/>
</dbReference>
<evidence type="ECO:0000256" key="6">
    <source>
        <dbReference type="ARBA" id="ARBA00023134"/>
    </source>
</evidence>
<dbReference type="InterPro" id="IPR029044">
    <property type="entry name" value="Nucleotide-diphossugar_trans"/>
</dbReference>
<dbReference type="SUPFAM" id="SSF53448">
    <property type="entry name" value="Nucleotide-diphospho-sugar transferases"/>
    <property type="match status" value="1"/>
</dbReference>
<feature type="region of interest" description="Disordered" evidence="8">
    <location>
        <begin position="202"/>
        <end position="235"/>
    </location>
</feature>
<dbReference type="GO" id="GO:0046872">
    <property type="term" value="F:metal ion binding"/>
    <property type="evidence" value="ECO:0007669"/>
    <property type="project" value="UniProtKB-KW"/>
</dbReference>
<keyword evidence="4" id="KW-0547">Nucleotide-binding</keyword>
<dbReference type="EMBL" id="MYFO01000012">
    <property type="protein sequence ID" value="TFE87794.1"/>
    <property type="molecule type" value="Genomic_DNA"/>
</dbReference>
<keyword evidence="11" id="KW-1185">Reference proteome</keyword>
<dbReference type="InterPro" id="IPR013482">
    <property type="entry name" value="Molybde_CF_guanTrfase"/>
</dbReference>
<dbReference type="OrthoDB" id="9788394at2"/>
<dbReference type="GO" id="GO:0005525">
    <property type="term" value="F:GTP binding"/>
    <property type="evidence" value="ECO:0007669"/>
    <property type="project" value="UniProtKB-KW"/>
</dbReference>
<dbReference type="Gene3D" id="3.90.550.10">
    <property type="entry name" value="Spore Coat Polysaccharide Biosynthesis Protein SpsA, Chain A"/>
    <property type="match status" value="1"/>
</dbReference>
<comment type="caution">
    <text evidence="10">The sequence shown here is derived from an EMBL/GenBank/DDBJ whole genome shotgun (WGS) entry which is preliminary data.</text>
</comment>
<accession>A0A4Y8Q344</accession>
<name>A0A4Y8Q344_9BACL</name>